<dbReference type="CDD" id="cd07377">
    <property type="entry name" value="WHTH_GntR"/>
    <property type="match status" value="1"/>
</dbReference>
<reference evidence="9 10" key="1">
    <citation type="submission" date="2017-09" db="EMBL/GenBank/DDBJ databases">
        <title>Complete Genome Sequences of Two Strains of the Meat Spoilage Bacterium Brochothrix thermosphacta Isolated from Ground Chicken.</title>
        <authorList>
            <person name="Paoli G.C."/>
            <person name="Wijey C."/>
            <person name="Chen C.-Y."/>
            <person name="Nguyen L."/>
            <person name="Yan X."/>
            <person name="Irwin P.L."/>
        </authorList>
    </citation>
    <scope>NUCLEOTIDE SEQUENCE [LARGE SCALE GENOMIC DNA]</scope>
    <source>
        <strain evidence="9 10">BI</strain>
    </source>
</reference>
<dbReference type="GO" id="GO:0003700">
    <property type="term" value="F:DNA-binding transcription factor activity"/>
    <property type="evidence" value="ECO:0007669"/>
    <property type="project" value="InterPro"/>
</dbReference>
<dbReference type="EMBL" id="CP023483">
    <property type="protein sequence ID" value="ATF27083.1"/>
    <property type="molecule type" value="Genomic_DNA"/>
</dbReference>
<evidence type="ECO:0000313" key="9">
    <source>
        <dbReference type="EMBL" id="ATF27083.1"/>
    </source>
</evidence>
<dbReference type="Gene3D" id="1.10.10.10">
    <property type="entry name" value="Winged helix-like DNA-binding domain superfamily/Winged helix DNA-binding domain"/>
    <property type="match status" value="1"/>
</dbReference>
<dbReference type="InterPro" id="IPR015421">
    <property type="entry name" value="PyrdxlP-dep_Trfase_major"/>
</dbReference>
<dbReference type="PANTHER" id="PTHR46577:SF2">
    <property type="entry name" value="TRANSCRIPTIONAL REGULATORY PROTEIN"/>
    <property type="match status" value="1"/>
</dbReference>
<name>A0A1D2L1P1_BROTH</name>
<dbReference type="STRING" id="2756.BFR44_03805"/>
<keyword evidence="10" id="KW-1185">Reference proteome</keyword>
<keyword evidence="5" id="KW-0805">Transcription regulation</keyword>
<accession>A0A1D2L1P1</accession>
<dbReference type="InterPro" id="IPR015422">
    <property type="entry name" value="PyrdxlP-dep_Trfase_small"/>
</dbReference>
<dbReference type="AlphaFoldDB" id="A0A1D2L1P1"/>
<dbReference type="SMART" id="SM00345">
    <property type="entry name" value="HTH_GNTR"/>
    <property type="match status" value="1"/>
</dbReference>
<dbReference type="InterPro" id="IPR051446">
    <property type="entry name" value="HTH_trans_reg/aminotransferase"/>
</dbReference>
<organism evidence="9 10">
    <name type="scientific">Brochothrix thermosphacta</name>
    <name type="common">Microbacterium thermosphactum</name>
    <dbReference type="NCBI Taxonomy" id="2756"/>
    <lineage>
        <taxon>Bacteria</taxon>
        <taxon>Bacillati</taxon>
        <taxon>Bacillota</taxon>
        <taxon>Bacilli</taxon>
        <taxon>Bacillales</taxon>
        <taxon>Listeriaceae</taxon>
        <taxon>Brochothrix</taxon>
    </lineage>
</organism>
<dbReference type="Proteomes" id="UP000243591">
    <property type="component" value="Chromosome"/>
</dbReference>
<evidence type="ECO:0000256" key="1">
    <source>
        <dbReference type="ARBA" id="ARBA00001933"/>
    </source>
</evidence>
<keyword evidence="9" id="KW-0808">Transferase</keyword>
<dbReference type="GO" id="GO:0008483">
    <property type="term" value="F:transaminase activity"/>
    <property type="evidence" value="ECO:0007669"/>
    <property type="project" value="UniProtKB-KW"/>
</dbReference>
<dbReference type="RefSeq" id="WP_069126130.1">
    <property type="nucleotide sequence ID" value="NZ_CP023483.1"/>
</dbReference>
<dbReference type="GO" id="GO:0030170">
    <property type="term" value="F:pyridoxal phosphate binding"/>
    <property type="evidence" value="ECO:0007669"/>
    <property type="project" value="InterPro"/>
</dbReference>
<sequence length="474" mass="53858">MWQLPEMSALPKYHQIIHVIEEKLGRGELQPGERLPTERALADLFQVNRSTVKRAYEELVANGIVIAEQGRGTYINPDKWFRYTGNQTNWHNYMKHSRFSLSVPFMDALKAKQREADPELLDFASGDLPVSLTPEIELPHLSWQTLLSEEANDAPSGYEPLRTVFAEQLSQRSNQALTSEHVLITSGAQQALFLITQGLLSPGDAIAIEAPSYSYSLSLFQSAGLRLYPLPMTDSEDWREQLETLYGKHRIKMVFVNPTYQNPTGKVMSHAARQRLVETCGKLHIPIVEDDPFGMLTPSSIQPLYSYAPDNVIYIGSLSKVVGATTRIGWLTAPPEVIKRLAEARNEMELGLSIFPQVLAYSLLKSNGFSQHVAHLMQQTTTLRQTFQKQLRLVFDEAIQFEPITGGYHLWVSLPDYVTTQREYDHLLKQNVLLMPGTLFGDSAKYFRLSFIYFTEERLLEAVLLLKKQLQELK</sequence>
<keyword evidence="6" id="KW-0238">DNA-binding</keyword>
<evidence type="ECO:0000256" key="2">
    <source>
        <dbReference type="ARBA" id="ARBA00005384"/>
    </source>
</evidence>
<keyword evidence="3 9" id="KW-0032">Aminotransferase</keyword>
<dbReference type="SUPFAM" id="SSF46785">
    <property type="entry name" value="Winged helix' DNA-binding domain"/>
    <property type="match status" value="1"/>
</dbReference>
<dbReference type="CDD" id="cd00609">
    <property type="entry name" value="AAT_like"/>
    <property type="match status" value="1"/>
</dbReference>
<evidence type="ECO:0000256" key="7">
    <source>
        <dbReference type="ARBA" id="ARBA00023163"/>
    </source>
</evidence>
<comment type="cofactor">
    <cofactor evidence="1">
        <name>pyridoxal 5'-phosphate</name>
        <dbReference type="ChEBI" id="CHEBI:597326"/>
    </cofactor>
</comment>
<evidence type="ECO:0000259" key="8">
    <source>
        <dbReference type="PROSITE" id="PS50949"/>
    </source>
</evidence>
<dbReference type="InterPro" id="IPR036388">
    <property type="entry name" value="WH-like_DNA-bd_sf"/>
</dbReference>
<dbReference type="GO" id="GO:0003677">
    <property type="term" value="F:DNA binding"/>
    <property type="evidence" value="ECO:0007669"/>
    <property type="project" value="UniProtKB-KW"/>
</dbReference>
<dbReference type="Pfam" id="PF00392">
    <property type="entry name" value="GntR"/>
    <property type="match status" value="1"/>
</dbReference>
<keyword evidence="7" id="KW-0804">Transcription</keyword>
<proteinExistence type="inferred from homology"/>
<dbReference type="PRINTS" id="PR00035">
    <property type="entry name" value="HTHGNTR"/>
</dbReference>
<dbReference type="PROSITE" id="PS50949">
    <property type="entry name" value="HTH_GNTR"/>
    <property type="match status" value="1"/>
</dbReference>
<evidence type="ECO:0000313" key="10">
    <source>
        <dbReference type="Proteomes" id="UP000243591"/>
    </source>
</evidence>
<gene>
    <name evidence="9" type="ORF">CNY62_12315</name>
</gene>
<feature type="domain" description="HTH gntR-type" evidence="8">
    <location>
        <begin position="10"/>
        <end position="78"/>
    </location>
</feature>
<evidence type="ECO:0000256" key="4">
    <source>
        <dbReference type="ARBA" id="ARBA00022898"/>
    </source>
</evidence>
<dbReference type="PANTHER" id="PTHR46577">
    <property type="entry name" value="HTH-TYPE TRANSCRIPTIONAL REGULATORY PROTEIN GABR"/>
    <property type="match status" value="1"/>
</dbReference>
<evidence type="ECO:0000256" key="5">
    <source>
        <dbReference type="ARBA" id="ARBA00023015"/>
    </source>
</evidence>
<dbReference type="Gene3D" id="3.40.640.10">
    <property type="entry name" value="Type I PLP-dependent aspartate aminotransferase-like (Major domain)"/>
    <property type="match status" value="1"/>
</dbReference>
<dbReference type="Pfam" id="PF00155">
    <property type="entry name" value="Aminotran_1_2"/>
    <property type="match status" value="1"/>
</dbReference>
<dbReference type="InterPro" id="IPR004839">
    <property type="entry name" value="Aminotransferase_I/II_large"/>
</dbReference>
<evidence type="ECO:0000256" key="3">
    <source>
        <dbReference type="ARBA" id="ARBA00022576"/>
    </source>
</evidence>
<dbReference type="InterPro" id="IPR036390">
    <property type="entry name" value="WH_DNA-bd_sf"/>
</dbReference>
<dbReference type="Gene3D" id="3.90.1150.10">
    <property type="entry name" value="Aspartate Aminotransferase, domain 1"/>
    <property type="match status" value="1"/>
</dbReference>
<comment type="similarity">
    <text evidence="2">In the C-terminal section; belongs to the class-I pyridoxal-phosphate-dependent aminotransferase family.</text>
</comment>
<evidence type="ECO:0000256" key="6">
    <source>
        <dbReference type="ARBA" id="ARBA00023125"/>
    </source>
</evidence>
<dbReference type="InterPro" id="IPR000524">
    <property type="entry name" value="Tscrpt_reg_HTH_GntR"/>
</dbReference>
<dbReference type="KEGG" id="bths:CNY62_12315"/>
<keyword evidence="4" id="KW-0663">Pyridoxal phosphate</keyword>
<dbReference type="OrthoDB" id="9802601at2"/>
<protein>
    <submittedName>
        <fullName evidence="9">PLP-dependent aminotransferase family protein</fullName>
    </submittedName>
</protein>
<dbReference type="SUPFAM" id="SSF53383">
    <property type="entry name" value="PLP-dependent transferases"/>
    <property type="match status" value="1"/>
</dbReference>
<dbReference type="InterPro" id="IPR015424">
    <property type="entry name" value="PyrdxlP-dep_Trfase"/>
</dbReference>